<organism evidence="18 19">
    <name type="scientific">Amphibalanus amphitrite</name>
    <name type="common">Striped barnacle</name>
    <name type="synonym">Balanus amphitrite</name>
    <dbReference type="NCBI Taxonomy" id="1232801"/>
    <lineage>
        <taxon>Eukaryota</taxon>
        <taxon>Metazoa</taxon>
        <taxon>Ecdysozoa</taxon>
        <taxon>Arthropoda</taxon>
        <taxon>Crustacea</taxon>
        <taxon>Multicrustacea</taxon>
        <taxon>Cirripedia</taxon>
        <taxon>Thoracica</taxon>
        <taxon>Thoracicalcarea</taxon>
        <taxon>Balanomorpha</taxon>
        <taxon>Balanoidea</taxon>
        <taxon>Balanidae</taxon>
        <taxon>Amphibalaninae</taxon>
        <taxon>Amphibalanus</taxon>
    </lineage>
</organism>
<evidence type="ECO:0000259" key="17">
    <source>
        <dbReference type="Pfam" id="PF00850"/>
    </source>
</evidence>
<dbReference type="InterPro" id="IPR023801">
    <property type="entry name" value="His_deacetylse_dom"/>
</dbReference>
<feature type="compositionally biased region" description="Low complexity" evidence="16">
    <location>
        <begin position="1298"/>
        <end position="1322"/>
    </location>
</feature>
<feature type="binding site" evidence="14">
    <location>
        <position position="899"/>
    </location>
    <ligand>
        <name>Zn(2+)</name>
        <dbReference type="ChEBI" id="CHEBI:29105"/>
    </ligand>
</feature>
<keyword evidence="9" id="KW-0805">Transcription regulation</keyword>
<feature type="coiled-coil region" evidence="15">
    <location>
        <begin position="65"/>
        <end position="98"/>
    </location>
</feature>
<feature type="compositionally biased region" description="Low complexity" evidence="16">
    <location>
        <begin position="229"/>
        <end position="248"/>
    </location>
</feature>
<dbReference type="PRINTS" id="PR01270">
    <property type="entry name" value="HDASUPER"/>
</dbReference>
<evidence type="ECO:0000256" key="8">
    <source>
        <dbReference type="ARBA" id="ARBA00022853"/>
    </source>
</evidence>
<feature type="active site" evidence="13">
    <location>
        <position position="1033"/>
    </location>
</feature>
<dbReference type="GO" id="GO:0005634">
    <property type="term" value="C:nucleus"/>
    <property type="evidence" value="ECO:0007669"/>
    <property type="project" value="UniProtKB-SubCell"/>
</dbReference>
<dbReference type="PANTHER" id="PTHR45364:SF12">
    <property type="entry name" value="HISTONE DEACETYLASE"/>
    <property type="match status" value="1"/>
</dbReference>
<dbReference type="InterPro" id="IPR037138">
    <property type="entry name" value="His_deacetylse_dom_sf"/>
</dbReference>
<feature type="region of interest" description="Disordered" evidence="16">
    <location>
        <begin position="207"/>
        <end position="264"/>
    </location>
</feature>
<keyword evidence="19" id="KW-1185">Reference proteome</keyword>
<evidence type="ECO:0000256" key="6">
    <source>
        <dbReference type="ARBA" id="ARBA00022801"/>
    </source>
</evidence>
<feature type="region of interest" description="Disordered" evidence="16">
    <location>
        <begin position="1"/>
        <end position="29"/>
    </location>
</feature>
<dbReference type="InterPro" id="IPR000286">
    <property type="entry name" value="HDACs"/>
</dbReference>
<comment type="similarity">
    <text evidence="2">Belongs to the histone deacetylase family. HD type 2 subfamily.</text>
</comment>
<dbReference type="Pfam" id="PF00850">
    <property type="entry name" value="Hist_deacetyl"/>
    <property type="match status" value="1"/>
</dbReference>
<dbReference type="Gene3D" id="3.40.800.20">
    <property type="entry name" value="Histone deacetylase domain"/>
    <property type="match status" value="1"/>
</dbReference>
<evidence type="ECO:0000313" key="19">
    <source>
        <dbReference type="Proteomes" id="UP000440578"/>
    </source>
</evidence>
<evidence type="ECO:0000256" key="16">
    <source>
        <dbReference type="SAM" id="MobiDB-lite"/>
    </source>
</evidence>
<gene>
    <name evidence="18" type="primary">HDAC5</name>
    <name evidence="18" type="ORF">FJT64_014609</name>
</gene>
<feature type="binding site" evidence="14">
    <location>
        <position position="897"/>
    </location>
    <ligand>
        <name>Zn(2+)</name>
        <dbReference type="ChEBI" id="CHEBI:29105"/>
    </ligand>
</feature>
<comment type="subcellular location">
    <subcellularLocation>
        <location evidence="1">Nucleus</location>
    </subcellularLocation>
</comment>
<feature type="compositionally biased region" description="Polar residues" evidence="16">
    <location>
        <begin position="133"/>
        <end position="159"/>
    </location>
</feature>
<evidence type="ECO:0000256" key="4">
    <source>
        <dbReference type="ARBA" id="ARBA00022491"/>
    </source>
</evidence>
<dbReference type="PANTHER" id="PTHR45364">
    <property type="entry name" value="HISTONE DEACETYLASE 9-RELATED"/>
    <property type="match status" value="1"/>
</dbReference>
<keyword evidence="10" id="KW-0804">Transcription</keyword>
<comment type="catalytic activity">
    <reaction evidence="12">
        <text>N(6)-acetyl-L-lysyl-[histone] + H2O = L-lysyl-[histone] + acetate</text>
        <dbReference type="Rhea" id="RHEA:58196"/>
        <dbReference type="Rhea" id="RHEA-COMP:9845"/>
        <dbReference type="Rhea" id="RHEA-COMP:11338"/>
        <dbReference type="ChEBI" id="CHEBI:15377"/>
        <dbReference type="ChEBI" id="CHEBI:29969"/>
        <dbReference type="ChEBI" id="CHEBI:30089"/>
        <dbReference type="ChEBI" id="CHEBI:61930"/>
        <dbReference type="EC" id="3.5.1.98"/>
    </reaction>
</comment>
<dbReference type="GO" id="GO:0000122">
    <property type="term" value="P:negative regulation of transcription by RNA polymerase II"/>
    <property type="evidence" value="ECO:0007669"/>
    <property type="project" value="InterPro"/>
</dbReference>
<feature type="compositionally biased region" description="Acidic residues" evidence="16">
    <location>
        <begin position="1326"/>
        <end position="1336"/>
    </location>
</feature>
<name>A0A6A4V5U7_AMPAM</name>
<dbReference type="EC" id="3.5.1.98" evidence="3"/>
<keyword evidence="11" id="KW-0539">Nucleus</keyword>
<evidence type="ECO:0000256" key="12">
    <source>
        <dbReference type="ARBA" id="ARBA00048287"/>
    </source>
</evidence>
<keyword evidence="15" id="KW-0175">Coiled coil</keyword>
<feature type="region of interest" description="Disordered" evidence="16">
    <location>
        <begin position="1295"/>
        <end position="1336"/>
    </location>
</feature>
<feature type="binding site" evidence="14">
    <location>
        <position position="905"/>
    </location>
    <ligand>
        <name>Zn(2+)</name>
        <dbReference type="ChEBI" id="CHEBI:29105"/>
    </ligand>
</feature>
<evidence type="ECO:0000256" key="9">
    <source>
        <dbReference type="ARBA" id="ARBA00023015"/>
    </source>
</evidence>
<keyword evidence="4" id="KW-0678">Repressor</keyword>
<feature type="region of interest" description="Disordered" evidence="16">
    <location>
        <begin position="757"/>
        <end position="794"/>
    </location>
</feature>
<proteinExistence type="inferred from homology"/>
<evidence type="ECO:0000256" key="5">
    <source>
        <dbReference type="ARBA" id="ARBA00022723"/>
    </source>
</evidence>
<comment type="caution">
    <text evidence="18">The sequence shown here is derived from an EMBL/GenBank/DDBJ whole genome shotgun (WGS) entry which is preliminary data.</text>
</comment>
<dbReference type="Proteomes" id="UP000440578">
    <property type="component" value="Unassembled WGS sequence"/>
</dbReference>
<protein>
    <recommendedName>
        <fullName evidence="3">histone deacetylase</fullName>
        <ecNumber evidence="3">3.5.1.98</ecNumber>
    </recommendedName>
</protein>
<evidence type="ECO:0000256" key="11">
    <source>
        <dbReference type="ARBA" id="ARBA00023242"/>
    </source>
</evidence>
<evidence type="ECO:0000256" key="7">
    <source>
        <dbReference type="ARBA" id="ARBA00022833"/>
    </source>
</evidence>
<dbReference type="PIRSF" id="PIRSF037911">
    <property type="entry name" value="HDAC_II_euk"/>
    <property type="match status" value="1"/>
</dbReference>
<dbReference type="EMBL" id="VIIS01002221">
    <property type="protein sequence ID" value="KAF0286954.1"/>
    <property type="molecule type" value="Genomic_DNA"/>
</dbReference>
<keyword evidence="6" id="KW-0378">Hydrolase</keyword>
<evidence type="ECO:0000256" key="2">
    <source>
        <dbReference type="ARBA" id="ARBA00007738"/>
    </source>
</evidence>
<keyword evidence="8" id="KW-0156">Chromatin regulator</keyword>
<dbReference type="InterPro" id="IPR023696">
    <property type="entry name" value="Ureohydrolase_dom_sf"/>
</dbReference>
<dbReference type="SUPFAM" id="SSF52768">
    <property type="entry name" value="Arginase/deacetylase"/>
    <property type="match status" value="1"/>
</dbReference>
<dbReference type="GO" id="GO:0046872">
    <property type="term" value="F:metal ion binding"/>
    <property type="evidence" value="ECO:0007669"/>
    <property type="project" value="UniProtKB-KW"/>
</dbReference>
<reference evidence="18 19" key="1">
    <citation type="submission" date="2019-07" db="EMBL/GenBank/DDBJ databases">
        <title>Draft genome assembly of a fouling barnacle, Amphibalanus amphitrite (Darwin, 1854): The first reference genome for Thecostraca.</title>
        <authorList>
            <person name="Kim W."/>
        </authorList>
    </citation>
    <scope>NUCLEOTIDE SEQUENCE [LARGE SCALE GENOMIC DNA]</scope>
    <source>
        <strain evidence="18">SNU_AA5</strain>
        <tissue evidence="18">Soma without cirri and trophi</tissue>
    </source>
</reference>
<dbReference type="InterPro" id="IPR046949">
    <property type="entry name" value="HDAC4/5/7/9"/>
</dbReference>
<sequence length="1336" mass="146550">MMEINSAFTHLPPKPEVNSGSPTLVRSTDSNNMANAWHDASRHDAFQQQLLQMGSVNKAMPEEMLREYQETQKKREEQQLALEKERREQDRLEQLKKKDVRHQSAVASTEVKQRLQEFVLQKKQREAAAASSPYRNCGNTSGRNSLVHQRSTEKANATSHPYRPPVLSKYDDEFCPLRKTASEPNISLKARIKQRVLERCAGSPLGRRFHEQAGRPIKHKSKLTCEYQPLESSTSTPESDPSSPPSASYLMAGGRGGTPIQEEAGGLPFHLAGLSGGGAPEVSLYSSPSMPNISLGRPPVHTAVSSGSSEGEPSRPGPYPPLIPIGAPMMTAPFFPILPVIDSECTPPTSPAYIRKQMESLEQVRNPLLGGLYPQHGITCAEAAQARLGRTIQGRPLSRTQSAPLPLGHPLLQRASLTREQYEQLVKERQLYEQQHQHNLLKQHIRQTVLTRASSKNHVENVEEETEAAVAREMQDAKDAEVIDLTENRIDVSEATAPLDAKPDSGTDFARPLLDSAAAVLEGLLRLLVGGPLELLRAALLPAALLAPPAARRTGRCRARRRPGCGHLARHTARRRHPPAVVAYVTHVTNVLPPREVHDRDWSRPPPNSRVTHAIRPLARAFSSPLVTLNPAATASPARDPHITYVSKQEAAKQMDINVKKLTPPSGSLFAADGRELPCLGACQVALQLGSIKRTIAVSVVKKLHSSLLSWHDAVRLGILHKEFPQQIRSAISDEEETSRPAPAVCSLKTMPGKSKIPRRVVKRGSAPALEDAGKAQKVHPLKPTWDASKGVPSAEERRKHFSAMKEAFPRVFDVTSKLRKMSGGSMAIELTEDATPVAVSTARSVPFCWRDDIRRQLDELLESDVIEPVEHPTEWCHPIGCGTGLVYDPLMLKHQCVCGDSSNHPEHSARLQYIWSRLQETGLTHRCDRIRSRKATLEEIQTCHSEAHTIFFGTNPLNRQKLDLGKLGELPIRSFVKMPCGGIGVDLDTTWNELHTSSAARMAAGCVSELALKVAMGAVKNGFALVRPPGHHAERQQAMGFCFFNSVAVAARLLRLQLSVEKVMIVDWDVHHGNGTQQLFYDSSHVLYLSLHRHDDGNFFPGTGAPVECGVEDGMGFNVNVAWSGGCSPPMGDAEYLAAFRSIVMPIARDFQPDVVLVSSGFDAARGHPSPLGGYQVSAQCFAWMTRQMMTLANGKVAMALEGGYDIPAICDATEHTIRALLGDDLQPISDEELNRKPCQAAIDTLRKTIDIQVPHWPCVKRTAHLIPLSHAEALKDRDAETLSAMAGLTVHHRHAGQPPAAHQSPPPAACRSSPARPVSPTQEEPMEQDESEAK</sequence>
<dbReference type="OrthoDB" id="5232919at2759"/>
<evidence type="ECO:0000313" key="18">
    <source>
        <dbReference type="EMBL" id="KAF0286954.1"/>
    </source>
</evidence>
<evidence type="ECO:0000256" key="3">
    <source>
        <dbReference type="ARBA" id="ARBA00012111"/>
    </source>
</evidence>
<feature type="domain" description="Histone deacetylase" evidence="17">
    <location>
        <begin position="905"/>
        <end position="1222"/>
    </location>
</feature>
<evidence type="ECO:0000256" key="15">
    <source>
        <dbReference type="SAM" id="Coils"/>
    </source>
</evidence>
<feature type="region of interest" description="Disordered" evidence="16">
    <location>
        <begin position="293"/>
        <end position="318"/>
    </location>
</feature>
<keyword evidence="5 14" id="KW-0479">Metal-binding</keyword>
<feature type="region of interest" description="Disordered" evidence="16">
    <location>
        <begin position="126"/>
        <end position="166"/>
    </location>
</feature>
<dbReference type="CDD" id="cd11681">
    <property type="entry name" value="HDAC_classIIa"/>
    <property type="match status" value="1"/>
</dbReference>
<evidence type="ECO:0000256" key="10">
    <source>
        <dbReference type="ARBA" id="ARBA00023163"/>
    </source>
</evidence>
<accession>A0A6A4V5U7</accession>
<dbReference type="GO" id="GO:0141221">
    <property type="term" value="F:histone deacetylase activity, hydrolytic mechanism"/>
    <property type="evidence" value="ECO:0007669"/>
    <property type="project" value="UniProtKB-EC"/>
</dbReference>
<feature type="compositionally biased region" description="Polar residues" evidence="16">
    <location>
        <begin position="18"/>
        <end position="29"/>
    </location>
</feature>
<feature type="binding site" evidence="14">
    <location>
        <position position="981"/>
    </location>
    <ligand>
        <name>Zn(2+)</name>
        <dbReference type="ChEBI" id="CHEBI:29105"/>
    </ligand>
</feature>
<evidence type="ECO:0000256" key="14">
    <source>
        <dbReference type="PIRSR" id="PIRSR037911-2"/>
    </source>
</evidence>
<evidence type="ECO:0000256" key="13">
    <source>
        <dbReference type="PIRSR" id="PIRSR037911-1"/>
    </source>
</evidence>
<evidence type="ECO:0000256" key="1">
    <source>
        <dbReference type="ARBA" id="ARBA00004123"/>
    </source>
</evidence>
<dbReference type="FunFam" id="3.40.800.20:FF:000002">
    <property type="entry name" value="Histone deacetylase"/>
    <property type="match status" value="1"/>
</dbReference>
<keyword evidence="7 14" id="KW-0862">Zinc</keyword>